<keyword evidence="3" id="KW-1185">Reference proteome</keyword>
<dbReference type="PROSITE" id="PS51257">
    <property type="entry name" value="PROKAR_LIPOPROTEIN"/>
    <property type="match status" value="1"/>
</dbReference>
<evidence type="ECO:0008006" key="4">
    <source>
        <dbReference type="Google" id="ProtNLM"/>
    </source>
</evidence>
<reference evidence="2 3" key="2">
    <citation type="journal article" date="2010" name="Stand. Genomic Sci.">
        <title>Complete genome sequence of Sulfurospirillum deleyianum type strain (5175).</title>
        <authorList>
            <person name="Sikorski J."/>
            <person name="Lapidus A."/>
            <person name="Copeland A."/>
            <person name="Glavina Del Rio T."/>
            <person name="Nolan M."/>
            <person name="Lucas S."/>
            <person name="Chen F."/>
            <person name="Tice H."/>
            <person name="Cheng J.F."/>
            <person name="Saunders E."/>
            <person name="Bruce D."/>
            <person name="Goodwin L."/>
            <person name="Pitluck S."/>
            <person name="Ovchinnikova G."/>
            <person name="Pati A."/>
            <person name="Ivanova N."/>
            <person name="Mavromatis K."/>
            <person name="Chen A."/>
            <person name="Palaniappan K."/>
            <person name="Chain P."/>
            <person name="Land M."/>
            <person name="Hauser L."/>
            <person name="Chang Y.J."/>
            <person name="Jeffries C.D."/>
            <person name="Brettin T."/>
            <person name="Detter J.C."/>
            <person name="Han C."/>
            <person name="Rohde M."/>
            <person name="Lang E."/>
            <person name="Spring S."/>
            <person name="Goker M."/>
            <person name="Bristow J."/>
            <person name="Eisen J.A."/>
            <person name="Markowitz V."/>
            <person name="Hugenholtz P."/>
            <person name="Kyrpides N.C."/>
            <person name="Klenk H.P."/>
        </authorList>
    </citation>
    <scope>NUCLEOTIDE SEQUENCE [LARGE SCALE GENOMIC DNA]</scope>
    <source>
        <strain evidence="3">ATCC 51133 / DSM 6946 / 5175</strain>
    </source>
</reference>
<dbReference type="AlphaFoldDB" id="D1B096"/>
<sequence>MRYLIVVFLAFLMSGCASKLAHDEGEKVLDYGMTNSKKVEIKHSEKSRTFVIITYLNPLNHPLVTNESEKFIVGTYLATGEGNTAASTTLSHFSVNGKEEGVRVTPLDKNDPLLKLVSSSNAWTEYLLVQAPYSETINMQLSFESDHSQRVSVVFQKDF</sequence>
<evidence type="ECO:0000313" key="2">
    <source>
        <dbReference type="EMBL" id="ACZ11713.1"/>
    </source>
</evidence>
<evidence type="ECO:0000256" key="1">
    <source>
        <dbReference type="SAM" id="SignalP"/>
    </source>
</evidence>
<name>D1B096_SULD5</name>
<evidence type="ECO:0000313" key="3">
    <source>
        <dbReference type="Proteomes" id="UP000002222"/>
    </source>
</evidence>
<dbReference type="OrthoDB" id="5339520at2"/>
<dbReference type="RefSeq" id="WP_012856479.1">
    <property type="nucleotide sequence ID" value="NC_013512.1"/>
</dbReference>
<dbReference type="Proteomes" id="UP000002222">
    <property type="component" value="Chromosome"/>
</dbReference>
<dbReference type="HOGENOM" id="CLU_1659824_0_0_7"/>
<gene>
    <name evidence="2" type="ordered locus">Sdel_0677</name>
</gene>
<organism evidence="2 3">
    <name type="scientific">Sulfurospirillum deleyianum (strain ATCC 51133 / DSM 6946 / 5175)</name>
    <dbReference type="NCBI Taxonomy" id="525898"/>
    <lineage>
        <taxon>Bacteria</taxon>
        <taxon>Pseudomonadati</taxon>
        <taxon>Campylobacterota</taxon>
        <taxon>Epsilonproteobacteria</taxon>
        <taxon>Campylobacterales</taxon>
        <taxon>Sulfurospirillaceae</taxon>
        <taxon>Sulfurospirillum</taxon>
    </lineage>
</organism>
<keyword evidence="1" id="KW-0732">Signal</keyword>
<protein>
    <recommendedName>
        <fullName evidence="4">Lipoprotein</fullName>
    </recommendedName>
</protein>
<reference evidence="3" key="1">
    <citation type="submission" date="2009-11" db="EMBL/GenBank/DDBJ databases">
        <title>The complete genome of Sulfurospirillum deleyianum DSM 6946.</title>
        <authorList>
            <consortium name="US DOE Joint Genome Institute (JGI-PGF)"/>
            <person name="Lucas S."/>
            <person name="Copeland A."/>
            <person name="Lapidus A."/>
            <person name="Glavina del Rio T."/>
            <person name="Dalin E."/>
            <person name="Tice H."/>
            <person name="Bruce D."/>
            <person name="Goodwin L."/>
            <person name="Pitluck S."/>
            <person name="Kyrpides N."/>
            <person name="Mavromatis K."/>
            <person name="Ivanova N."/>
            <person name="Ovchinnikova G."/>
            <person name="Munk A.C."/>
            <person name="Lu M."/>
            <person name="Brettin T."/>
            <person name="Detter J.C."/>
            <person name="Han C."/>
            <person name="Tapia R."/>
            <person name="Larimer F."/>
            <person name="Land M."/>
            <person name="Hauser L."/>
            <person name="Markowitz V."/>
            <person name="Cheng J.F."/>
            <person name="Hugenholtz P."/>
            <person name="Woyke T."/>
            <person name="Wu D."/>
            <person name="Aumann P."/>
            <person name="Schneider S."/>
            <person name="Lang E."/>
            <person name="Spring S."/>
            <person name="Klenk H.P."/>
            <person name="Eisen J.A."/>
        </authorList>
    </citation>
    <scope>NUCLEOTIDE SEQUENCE [LARGE SCALE GENOMIC DNA]</scope>
    <source>
        <strain evidence="3">ATCC 51133 / DSM 6946 / 5175</strain>
    </source>
</reference>
<feature type="chain" id="PRO_5003021190" description="Lipoprotein" evidence="1">
    <location>
        <begin position="22"/>
        <end position="159"/>
    </location>
</feature>
<accession>D1B096</accession>
<dbReference type="KEGG" id="sdl:Sdel_0677"/>
<dbReference type="STRING" id="525898.Sdel_0677"/>
<proteinExistence type="predicted"/>
<feature type="signal peptide" evidence="1">
    <location>
        <begin position="1"/>
        <end position="21"/>
    </location>
</feature>
<dbReference type="EMBL" id="CP001816">
    <property type="protein sequence ID" value="ACZ11713.1"/>
    <property type="molecule type" value="Genomic_DNA"/>
</dbReference>